<dbReference type="AlphaFoldDB" id="A0A845AIZ5"/>
<evidence type="ECO:0000313" key="2">
    <source>
        <dbReference type="Proteomes" id="UP000439780"/>
    </source>
</evidence>
<proteinExistence type="predicted"/>
<dbReference type="EMBL" id="WTYA01000004">
    <property type="protein sequence ID" value="MXP28516.1"/>
    <property type="molecule type" value="Genomic_DNA"/>
</dbReference>
<dbReference type="RefSeq" id="WP_160752813.1">
    <property type="nucleotide sequence ID" value="NZ_WTYA01000004.1"/>
</dbReference>
<keyword evidence="2" id="KW-1185">Reference proteome</keyword>
<dbReference type="Proteomes" id="UP000439780">
    <property type="component" value="Unassembled WGS sequence"/>
</dbReference>
<dbReference type="OrthoDB" id="9814909at2"/>
<protein>
    <recommendedName>
        <fullName evidence="3">Phytoene synthase</fullName>
    </recommendedName>
</protein>
<gene>
    <name evidence="1" type="ORF">GRI58_06735</name>
</gene>
<accession>A0A845AIZ5</accession>
<comment type="caution">
    <text evidence="1">The sequence shown here is derived from an EMBL/GenBank/DDBJ whole genome shotgun (WGS) entry which is preliminary data.</text>
</comment>
<reference evidence="1 2" key="1">
    <citation type="submission" date="2019-12" db="EMBL/GenBank/DDBJ databases">
        <title>Genomic-based taxomic classification of the family Erythrobacteraceae.</title>
        <authorList>
            <person name="Xu L."/>
        </authorList>
    </citation>
    <scope>NUCLEOTIDE SEQUENCE [LARGE SCALE GENOMIC DNA]</scope>
    <source>
        <strain evidence="1 2">KEMB 9005-328</strain>
    </source>
</reference>
<sequence length="225" mass="24925">MDGADGFEPEKTEFGEHLAPEMRVALSCARAQDRGIFAAIVTLDQRLSAIGQKTREPIFAQMRMAWWRDEFAKEPVALAREPLLAALRDSFPQGSAELTALVDGWEALLLGEGAEDRRIDQFIAGRAGVFALLARRLDCEDHLPEARIHGALWAMFRAVHTDFSRDSVATAMKRFDHVPGPLPRRMRPLAVLGGLSARALRREASSLLGDRLSPLVALRLSLFGR</sequence>
<evidence type="ECO:0008006" key="3">
    <source>
        <dbReference type="Google" id="ProtNLM"/>
    </source>
</evidence>
<evidence type="ECO:0000313" key="1">
    <source>
        <dbReference type="EMBL" id="MXP28516.1"/>
    </source>
</evidence>
<organism evidence="1 2">
    <name type="scientific">Qipengyuania algicida</name>
    <dbReference type="NCBI Taxonomy" id="1836209"/>
    <lineage>
        <taxon>Bacteria</taxon>
        <taxon>Pseudomonadati</taxon>
        <taxon>Pseudomonadota</taxon>
        <taxon>Alphaproteobacteria</taxon>
        <taxon>Sphingomonadales</taxon>
        <taxon>Erythrobacteraceae</taxon>
        <taxon>Qipengyuania</taxon>
    </lineage>
</organism>
<name>A0A845AIZ5_9SPHN</name>